<dbReference type="Gene3D" id="3.90.79.10">
    <property type="entry name" value="Nucleoside Triphosphate Pyrophosphohydrolase"/>
    <property type="match status" value="1"/>
</dbReference>
<dbReference type="Pfam" id="PF00293">
    <property type="entry name" value="NUDIX"/>
    <property type="match status" value="1"/>
</dbReference>
<proteinExistence type="predicted"/>
<dbReference type="Proteomes" id="UP000447833">
    <property type="component" value="Unassembled WGS sequence"/>
</dbReference>
<feature type="domain" description="Nudix hydrolase" evidence="1">
    <location>
        <begin position="25"/>
        <end position="155"/>
    </location>
</feature>
<dbReference type="InterPro" id="IPR015797">
    <property type="entry name" value="NUDIX_hydrolase-like_dom_sf"/>
</dbReference>
<dbReference type="EMBL" id="WMEY01000004">
    <property type="protein sequence ID" value="MYL64483.1"/>
    <property type="molecule type" value="Genomic_DNA"/>
</dbReference>
<evidence type="ECO:0000313" key="3">
    <source>
        <dbReference type="Proteomes" id="UP000447833"/>
    </source>
</evidence>
<dbReference type="AlphaFoldDB" id="A0A845F0U6"/>
<comment type="caution">
    <text evidence="2">The sequence shown here is derived from an EMBL/GenBank/DDBJ whole genome shotgun (WGS) entry which is preliminary data.</text>
</comment>
<dbReference type="SUPFAM" id="SSF55811">
    <property type="entry name" value="Nudix"/>
    <property type="match status" value="1"/>
</dbReference>
<dbReference type="PROSITE" id="PS51462">
    <property type="entry name" value="NUDIX"/>
    <property type="match status" value="1"/>
</dbReference>
<dbReference type="InterPro" id="IPR000086">
    <property type="entry name" value="NUDIX_hydrolase_dom"/>
</dbReference>
<protein>
    <submittedName>
        <fullName evidence="2">NUDIX domain-containing protein</fullName>
    </submittedName>
</protein>
<reference evidence="2 3" key="1">
    <citation type="submission" date="2019-11" db="EMBL/GenBank/DDBJ databases">
        <title>Genome sequences of 17 halophilic strains isolated from different environments.</title>
        <authorList>
            <person name="Furrow R.E."/>
        </authorList>
    </citation>
    <scope>NUCLEOTIDE SEQUENCE [LARGE SCALE GENOMIC DNA]</scope>
    <source>
        <strain evidence="2 3">22506_14_FS</strain>
    </source>
</reference>
<organism evidence="2 3">
    <name type="scientific">Guptibacillus hwajinpoensis</name>
    <dbReference type="NCBI Taxonomy" id="208199"/>
    <lineage>
        <taxon>Bacteria</taxon>
        <taxon>Bacillati</taxon>
        <taxon>Bacillota</taxon>
        <taxon>Bacilli</taxon>
        <taxon>Bacillales</taxon>
        <taxon>Guptibacillaceae</taxon>
        <taxon>Guptibacillus</taxon>
    </lineage>
</organism>
<name>A0A845F0U6_9BACL</name>
<evidence type="ECO:0000313" key="2">
    <source>
        <dbReference type="EMBL" id="MYL64483.1"/>
    </source>
</evidence>
<dbReference type="CDD" id="cd02883">
    <property type="entry name" value="NUDIX_Hydrolase"/>
    <property type="match status" value="1"/>
</dbReference>
<accession>A0A845F0U6</accession>
<gene>
    <name evidence="2" type="ORF">GLW07_14085</name>
</gene>
<dbReference type="RefSeq" id="WP_160919929.1">
    <property type="nucleotide sequence ID" value="NZ_WMEY01000004.1"/>
</dbReference>
<sequence>MTIAYVQWGAQKVKLSWSGKTAPNGIVTSAHGFCFNRNQFLLVNLKERGWDFPGGHVEAGELPEACLAREAMEEGYVNGVSQLIGSLTVDHSENPNWNEQSAYPKVGYQLFYRMEIREVLPFKAEHESIDRMFVDPYQVGAYYKGWNEVYQAILEAALKLEEKK</sequence>
<evidence type="ECO:0000259" key="1">
    <source>
        <dbReference type="PROSITE" id="PS51462"/>
    </source>
</evidence>